<proteinExistence type="predicted"/>
<evidence type="ECO:0000313" key="2">
    <source>
        <dbReference type="Proteomes" id="UP000548326"/>
    </source>
</evidence>
<dbReference type="EMBL" id="JACHCA010000006">
    <property type="protein sequence ID" value="MBB6128620.1"/>
    <property type="molecule type" value="Genomic_DNA"/>
</dbReference>
<comment type="caution">
    <text evidence="1">The sequence shown here is derived from an EMBL/GenBank/DDBJ whole genome shotgun (WGS) entry which is preliminary data.</text>
</comment>
<dbReference type="AlphaFoldDB" id="A0A841JCT6"/>
<evidence type="ECO:0000313" key="1">
    <source>
        <dbReference type="EMBL" id="MBB6128620.1"/>
    </source>
</evidence>
<protein>
    <recommendedName>
        <fullName evidence="3">Helix-turn-helix domain-containing protein</fullName>
    </recommendedName>
</protein>
<dbReference type="RefSeq" id="WP_260170860.1">
    <property type="nucleotide sequence ID" value="NZ_JACHCA010000006.1"/>
</dbReference>
<reference evidence="1 2" key="1">
    <citation type="submission" date="2020-08" db="EMBL/GenBank/DDBJ databases">
        <title>Genomic Encyclopedia of Type Strains, Phase IV (KMG-V): Genome sequencing to study the core and pangenomes of soil and plant-associated prokaryotes.</title>
        <authorList>
            <person name="Whitman W."/>
        </authorList>
    </citation>
    <scope>NUCLEOTIDE SEQUENCE [LARGE SCALE GENOMIC DNA]</scope>
    <source>
        <strain evidence="1 2">MP601</strain>
    </source>
</reference>
<organism evidence="1 2">
    <name type="scientific">Mucilaginibacter lappiensis</name>
    <dbReference type="NCBI Taxonomy" id="354630"/>
    <lineage>
        <taxon>Bacteria</taxon>
        <taxon>Pseudomonadati</taxon>
        <taxon>Bacteroidota</taxon>
        <taxon>Sphingobacteriia</taxon>
        <taxon>Sphingobacteriales</taxon>
        <taxon>Sphingobacteriaceae</taxon>
        <taxon>Mucilaginibacter</taxon>
    </lineage>
</organism>
<sequence>MKPIIKTKEMTAYAERVRQMGKNPHLLATHVSMYAALFVCWQRSGYSNPFPVSRQLLMSYSRIASTATYHKCIKELERFGYIRYYPSYHPVKGSLVEWPEDKHDNRSADHLI</sequence>
<accession>A0A841JCT6</accession>
<dbReference type="Proteomes" id="UP000548326">
    <property type="component" value="Unassembled WGS sequence"/>
</dbReference>
<name>A0A841JCT6_9SPHI</name>
<gene>
    <name evidence="1" type="ORF">HDF22_002741</name>
</gene>
<evidence type="ECO:0008006" key="3">
    <source>
        <dbReference type="Google" id="ProtNLM"/>
    </source>
</evidence>